<evidence type="ECO:0000313" key="2">
    <source>
        <dbReference type="Proteomes" id="UP001634394"/>
    </source>
</evidence>
<dbReference type="AlphaFoldDB" id="A0ABD3WUV4"/>
<proteinExistence type="predicted"/>
<feature type="non-terminal residue" evidence="1">
    <location>
        <position position="1"/>
    </location>
</feature>
<organism evidence="1 2">
    <name type="scientific">Sinanodonta woodiana</name>
    <name type="common">Chinese pond mussel</name>
    <name type="synonym">Anodonta woodiana</name>
    <dbReference type="NCBI Taxonomy" id="1069815"/>
    <lineage>
        <taxon>Eukaryota</taxon>
        <taxon>Metazoa</taxon>
        <taxon>Spiralia</taxon>
        <taxon>Lophotrochozoa</taxon>
        <taxon>Mollusca</taxon>
        <taxon>Bivalvia</taxon>
        <taxon>Autobranchia</taxon>
        <taxon>Heteroconchia</taxon>
        <taxon>Palaeoheterodonta</taxon>
        <taxon>Unionida</taxon>
        <taxon>Unionoidea</taxon>
        <taxon>Unionidae</taxon>
        <taxon>Unioninae</taxon>
        <taxon>Sinanodonta</taxon>
    </lineage>
</organism>
<gene>
    <name evidence="1" type="ORF">ACJMK2_034282</name>
</gene>
<dbReference type="Proteomes" id="UP001634394">
    <property type="component" value="Unassembled WGS sequence"/>
</dbReference>
<comment type="caution">
    <text evidence="1">The sequence shown here is derived from an EMBL/GenBank/DDBJ whole genome shotgun (WGS) entry which is preliminary data.</text>
</comment>
<protein>
    <submittedName>
        <fullName evidence="1">Uncharacterized protein</fullName>
    </submittedName>
</protein>
<reference evidence="1 2" key="1">
    <citation type="submission" date="2024-11" db="EMBL/GenBank/DDBJ databases">
        <title>Chromosome-level genome assembly of the freshwater bivalve Anodonta woodiana.</title>
        <authorList>
            <person name="Chen X."/>
        </authorList>
    </citation>
    <scope>NUCLEOTIDE SEQUENCE [LARGE SCALE GENOMIC DNA]</scope>
    <source>
        <strain evidence="1">MN2024</strain>
        <tissue evidence="1">Gills</tissue>
    </source>
</reference>
<evidence type="ECO:0000313" key="1">
    <source>
        <dbReference type="EMBL" id="KAL3876433.1"/>
    </source>
</evidence>
<sequence length="187" mass="21816">RCDLKKHLNECDYRKVECEACGFVTVYCELFTHQSRVRCLEKKLKQQVAREKRSIASEVKKHRDKMFKDHIRLEQQQRKKIMDHLRAMNGKLNLPTRNSNSRESMVGYNYSNRTEETTKDLALRDNVDAHTPHSSRSGFALMTCRQCGKPFRSDANNPHSCRWHAGTCFKCGKLDYQPGCMTGYHKA</sequence>
<dbReference type="EMBL" id="JBJQND010000005">
    <property type="protein sequence ID" value="KAL3876433.1"/>
    <property type="molecule type" value="Genomic_DNA"/>
</dbReference>
<name>A0ABD3WUV4_SINWO</name>
<keyword evidence="2" id="KW-1185">Reference proteome</keyword>
<accession>A0ABD3WUV4</accession>